<evidence type="ECO:0000256" key="5">
    <source>
        <dbReference type="ARBA" id="ARBA00023163"/>
    </source>
</evidence>
<feature type="compositionally biased region" description="Polar residues" evidence="8">
    <location>
        <begin position="249"/>
        <end position="263"/>
    </location>
</feature>
<dbReference type="PANTHER" id="PTHR22793:SF12">
    <property type="entry name" value="MYOCARDIN-RELATED TRANSCRIPTION FACTOR, ISOFORM H"/>
    <property type="match status" value="1"/>
</dbReference>
<dbReference type="Pfam" id="PF02037">
    <property type="entry name" value="SAP"/>
    <property type="match status" value="1"/>
</dbReference>
<feature type="compositionally biased region" description="Basic residues" evidence="8">
    <location>
        <begin position="403"/>
        <end position="419"/>
    </location>
</feature>
<feature type="compositionally biased region" description="Basic and acidic residues" evidence="8">
    <location>
        <begin position="585"/>
        <end position="597"/>
    </location>
</feature>
<evidence type="ECO:0000259" key="9">
    <source>
        <dbReference type="PROSITE" id="PS50800"/>
    </source>
</evidence>
<feature type="repeat" description="RPEL" evidence="7">
    <location>
        <begin position="161"/>
        <end position="186"/>
    </location>
</feature>
<feature type="region of interest" description="Disordered" evidence="8">
    <location>
        <begin position="343"/>
        <end position="441"/>
    </location>
</feature>
<dbReference type="Proteomes" id="UP001162164">
    <property type="component" value="Unassembled WGS sequence"/>
</dbReference>
<evidence type="ECO:0000256" key="2">
    <source>
        <dbReference type="ARBA" id="ARBA00022737"/>
    </source>
</evidence>
<feature type="non-terminal residue" evidence="10">
    <location>
        <position position="1"/>
    </location>
</feature>
<name>A0ABQ9JBM6_9CUCU</name>
<keyword evidence="5" id="KW-0804">Transcription</keyword>
<feature type="compositionally biased region" description="Low complexity" evidence="8">
    <location>
        <begin position="488"/>
        <end position="504"/>
    </location>
</feature>
<dbReference type="PROSITE" id="PS51073">
    <property type="entry name" value="RPEL"/>
    <property type="match status" value="2"/>
</dbReference>
<keyword evidence="2" id="KW-0677">Repeat</keyword>
<comment type="subcellular location">
    <subcellularLocation>
        <location evidence="1">Nucleus</location>
    </subcellularLocation>
</comment>
<keyword evidence="11" id="KW-1185">Reference proteome</keyword>
<evidence type="ECO:0000313" key="11">
    <source>
        <dbReference type="Proteomes" id="UP001162164"/>
    </source>
</evidence>
<proteinExistence type="predicted"/>
<sequence length="971" mass="106221">FVLVSESNHRSDSGSGYWQLQLDRDLVDTISAIYPEWFKNNMAEGGGPPSTPRESPPKAVIDTSPIMMDQNKECQCRISHALFFRRRVPPSECPAPTETPLSMVACTPCVHTYLSVAALKVKLLLRRPFDQLVAQGIMPPHKTPAAYHGQRRQLERAKTGDMLKAKIQQRPPRQELERRHILEADPKHVDPSLAERQRMLKKARLADQLNDQLSHRPGPLELIQKNILHTEEPIEQAVKTGRIPYKATSEGQLNRPQLPSNYINPEEDSQSSEGDNIVSPGPCDVLETAAKSAGIVVSLIQPTEGTVVVTTATPVLNKDSSEIVFADLCRSVAAPLISQASASSPASLVSSTSTLSPLSSVASPVPSVVSQPATPAPPPLPPISLVPRAIPSPARSDAPGKDKNRKKSKSKSTPKTRTIKFHEYKGPPSAHKSSSSTSNAGESSYDLLLKQQTLLLQCQLQLQHKFPQIILPAFQKANNNENNSHLNTQQPSPAPSTSSESSAPVKITGRLEDMKVSDLKAELKRRSLPVSGSKPQLIERLKPFTGSNDVFNQNPASIDSSVHSNASMDQSHNSPQYQEIGSPHESIKDDQSEHMELDPVSPAPQQMQEQFQLQLQQPSQELVQRTNEEITTAAAATTATTTKFCLQMKQLQALQARQAQVNEEQQRIQQQQHIAFQNQKNLAGGLVLNGADAALVFNQLIQGKAKVINGHNRANSLPNFLNSIVTPIIATTDIKPEYNEEIKLPSEIKIEFSDDSSNNKPPPIYEEATKQLNKKNNIKSQIVDDVLEILIKNGELPPSAANDPATPGSAGTKITEPVYPTPAQTSVNDNQNHTSIDPNSPEAALGLDATDLLESLDTLDHMDFSQLVMELGGCQTQTENNNVQNDQNEQEQIVPMDTDDWLDSLLPNENVYNGNNGSNTAPLAAQETDLGGYDPLLGIAQDPFDPFNLEEFRSPADLTTSLSWDKVDYAA</sequence>
<keyword evidence="6" id="KW-0539">Nucleus</keyword>
<accession>A0ABQ9JBM6</accession>
<dbReference type="InterPro" id="IPR003034">
    <property type="entry name" value="SAP_dom"/>
</dbReference>
<organism evidence="10 11">
    <name type="scientific">Molorchus minor</name>
    <dbReference type="NCBI Taxonomy" id="1323400"/>
    <lineage>
        <taxon>Eukaryota</taxon>
        <taxon>Metazoa</taxon>
        <taxon>Ecdysozoa</taxon>
        <taxon>Arthropoda</taxon>
        <taxon>Hexapoda</taxon>
        <taxon>Insecta</taxon>
        <taxon>Pterygota</taxon>
        <taxon>Neoptera</taxon>
        <taxon>Endopterygota</taxon>
        <taxon>Coleoptera</taxon>
        <taxon>Polyphaga</taxon>
        <taxon>Cucujiformia</taxon>
        <taxon>Chrysomeloidea</taxon>
        <taxon>Cerambycidae</taxon>
        <taxon>Lamiinae</taxon>
        <taxon>Monochamini</taxon>
        <taxon>Molorchus</taxon>
    </lineage>
</organism>
<protein>
    <recommendedName>
        <fullName evidence="9">SAP domain-containing protein</fullName>
    </recommendedName>
</protein>
<feature type="region of interest" description="Disordered" evidence="8">
    <location>
        <begin position="795"/>
        <end position="843"/>
    </location>
</feature>
<dbReference type="EMBL" id="JAPWTJ010000801">
    <property type="protein sequence ID" value="KAJ8975571.1"/>
    <property type="molecule type" value="Genomic_DNA"/>
</dbReference>
<dbReference type="InterPro" id="IPR043451">
    <property type="entry name" value="Myocardin-like"/>
</dbReference>
<keyword evidence="3" id="KW-0805">Transcription regulation</keyword>
<feature type="region of interest" description="Disordered" evidence="8">
    <location>
        <begin position="247"/>
        <end position="282"/>
    </location>
</feature>
<feature type="compositionally biased region" description="Low complexity" evidence="8">
    <location>
        <begin position="343"/>
        <end position="373"/>
    </location>
</feature>
<dbReference type="Gene3D" id="6.10.140.2040">
    <property type="match status" value="1"/>
</dbReference>
<reference evidence="10" key="1">
    <citation type="journal article" date="2023" name="Insect Mol. Biol.">
        <title>Genome sequencing provides insights into the evolution of gene families encoding plant cell wall-degrading enzymes in longhorned beetles.</title>
        <authorList>
            <person name="Shin N.R."/>
            <person name="Okamura Y."/>
            <person name="Kirsch R."/>
            <person name="Pauchet Y."/>
        </authorList>
    </citation>
    <scope>NUCLEOTIDE SEQUENCE</scope>
    <source>
        <strain evidence="10">MMC_N1</strain>
    </source>
</reference>
<feature type="domain" description="SAP" evidence="9">
    <location>
        <begin position="511"/>
        <end position="545"/>
    </location>
</feature>
<feature type="region of interest" description="Disordered" evidence="8">
    <location>
        <begin position="545"/>
        <end position="609"/>
    </location>
</feature>
<evidence type="ECO:0000256" key="3">
    <source>
        <dbReference type="ARBA" id="ARBA00023015"/>
    </source>
</evidence>
<dbReference type="Gene3D" id="1.10.720.30">
    <property type="entry name" value="SAP domain"/>
    <property type="match status" value="1"/>
</dbReference>
<evidence type="ECO:0000256" key="6">
    <source>
        <dbReference type="ARBA" id="ARBA00023242"/>
    </source>
</evidence>
<comment type="caution">
    <text evidence="10">The sequence shown here is derived from an EMBL/GenBank/DDBJ whole genome shotgun (WGS) entry which is preliminary data.</text>
</comment>
<keyword evidence="4" id="KW-0175">Coiled coil</keyword>
<dbReference type="Pfam" id="PF02755">
    <property type="entry name" value="RPEL"/>
    <property type="match status" value="2"/>
</dbReference>
<evidence type="ECO:0000256" key="1">
    <source>
        <dbReference type="ARBA" id="ARBA00004123"/>
    </source>
</evidence>
<feature type="compositionally biased region" description="Polar residues" evidence="8">
    <location>
        <begin position="545"/>
        <end position="579"/>
    </location>
</feature>
<dbReference type="SMART" id="SM00707">
    <property type="entry name" value="RPEL"/>
    <property type="match status" value="3"/>
</dbReference>
<gene>
    <name evidence="10" type="ORF">NQ317_016982</name>
</gene>
<dbReference type="SMART" id="SM00513">
    <property type="entry name" value="SAP"/>
    <property type="match status" value="1"/>
</dbReference>
<dbReference type="InterPro" id="IPR004018">
    <property type="entry name" value="RPEL_repeat"/>
</dbReference>
<dbReference type="InterPro" id="IPR036361">
    <property type="entry name" value="SAP_dom_sf"/>
</dbReference>
<feature type="region of interest" description="Disordered" evidence="8">
    <location>
        <begin position="480"/>
        <end position="513"/>
    </location>
</feature>
<feature type="repeat" description="RPEL" evidence="7">
    <location>
        <begin position="207"/>
        <end position="232"/>
    </location>
</feature>
<dbReference type="Gene3D" id="6.10.150.10">
    <property type="match status" value="1"/>
</dbReference>
<dbReference type="PROSITE" id="PS50800">
    <property type="entry name" value="SAP"/>
    <property type="match status" value="1"/>
</dbReference>
<evidence type="ECO:0000313" key="10">
    <source>
        <dbReference type="EMBL" id="KAJ8975571.1"/>
    </source>
</evidence>
<feature type="compositionally biased region" description="Polar residues" evidence="8">
    <location>
        <begin position="822"/>
        <end position="838"/>
    </location>
</feature>
<dbReference type="SUPFAM" id="SSF68906">
    <property type="entry name" value="SAP domain"/>
    <property type="match status" value="1"/>
</dbReference>
<evidence type="ECO:0000256" key="8">
    <source>
        <dbReference type="SAM" id="MobiDB-lite"/>
    </source>
</evidence>
<dbReference type="PANTHER" id="PTHR22793">
    <property type="entry name" value="MYOCARDIN-RELATED TRANSCRIPTION FACTOR-RELATED"/>
    <property type="match status" value="1"/>
</dbReference>
<evidence type="ECO:0000256" key="7">
    <source>
        <dbReference type="PROSITE-ProRule" id="PRU00401"/>
    </source>
</evidence>
<feature type="compositionally biased region" description="Pro residues" evidence="8">
    <location>
        <begin position="374"/>
        <end position="384"/>
    </location>
</feature>
<evidence type="ECO:0000256" key="4">
    <source>
        <dbReference type="ARBA" id="ARBA00023054"/>
    </source>
</evidence>